<accession>A0A3A8H7B3</accession>
<evidence type="ECO:0000313" key="2">
    <source>
        <dbReference type="Proteomes" id="UP000268094"/>
    </source>
</evidence>
<proteinExistence type="predicted"/>
<dbReference type="Proteomes" id="UP000268094">
    <property type="component" value="Unassembled WGS sequence"/>
</dbReference>
<comment type="caution">
    <text evidence="1">The sequence shown here is derived from an EMBL/GenBank/DDBJ whole genome shotgun (WGS) entry which is preliminary data.</text>
</comment>
<name>A0A3A8H7B3_9BACT</name>
<organism evidence="1 2">
    <name type="scientific">Corallococcus terminator</name>
    <dbReference type="NCBI Taxonomy" id="2316733"/>
    <lineage>
        <taxon>Bacteria</taxon>
        <taxon>Pseudomonadati</taxon>
        <taxon>Myxococcota</taxon>
        <taxon>Myxococcia</taxon>
        <taxon>Myxococcales</taxon>
        <taxon>Cystobacterineae</taxon>
        <taxon>Myxococcaceae</taxon>
        <taxon>Corallococcus</taxon>
    </lineage>
</organism>
<dbReference type="AlphaFoldDB" id="A0A3A8H7B3"/>
<dbReference type="RefSeq" id="WP_158625303.1">
    <property type="nucleotide sequence ID" value="NZ_RAVZ01000834.1"/>
</dbReference>
<feature type="non-terminal residue" evidence="1">
    <location>
        <position position="1"/>
    </location>
</feature>
<keyword evidence="2" id="KW-1185">Reference proteome</keyword>
<gene>
    <name evidence="1" type="ORF">D7V88_42390</name>
</gene>
<reference evidence="2" key="1">
    <citation type="submission" date="2018-09" db="EMBL/GenBank/DDBJ databases">
        <authorList>
            <person name="Livingstone P.G."/>
            <person name="Whitworth D.E."/>
        </authorList>
    </citation>
    <scope>NUCLEOTIDE SEQUENCE [LARGE SCALE GENOMIC DNA]</scope>
    <source>
        <strain evidence="2">CA054A</strain>
    </source>
</reference>
<sequence length="68" mass="6798">QQQDVAADVAKGSAALVLGTVTGGAAQDVVRTAGNTVLQQPNSASTTPQDALLLDSGLDFEVVVKAAF</sequence>
<dbReference type="EMBL" id="RAVZ01000834">
    <property type="protein sequence ID" value="RKG63434.1"/>
    <property type="molecule type" value="Genomic_DNA"/>
</dbReference>
<evidence type="ECO:0000313" key="1">
    <source>
        <dbReference type="EMBL" id="RKG63434.1"/>
    </source>
</evidence>
<protein>
    <submittedName>
        <fullName evidence="1">Uncharacterized protein</fullName>
    </submittedName>
</protein>